<dbReference type="InterPro" id="IPR036390">
    <property type="entry name" value="WH_DNA-bd_sf"/>
</dbReference>
<dbReference type="InterPro" id="IPR036388">
    <property type="entry name" value="WH-like_DNA-bd_sf"/>
</dbReference>
<keyword evidence="5" id="KW-1185">Reference proteome</keyword>
<dbReference type="Gene3D" id="1.10.10.10">
    <property type="entry name" value="Winged helix-like DNA-binding domain superfamily/Winged helix DNA-binding domain"/>
    <property type="match status" value="2"/>
</dbReference>
<feature type="compositionally biased region" description="Basic and acidic residues" evidence="2">
    <location>
        <begin position="224"/>
        <end position="242"/>
    </location>
</feature>
<evidence type="ECO:0000256" key="1">
    <source>
        <dbReference type="ARBA" id="ARBA00038283"/>
    </source>
</evidence>
<gene>
    <name evidence="4" type="primary">repB</name>
    <name evidence="4" type="ORF">JG30_16640A</name>
</gene>
<accession>A0A0F4LLQ0</accession>
<organism evidence="4 5">
    <name type="scientific">Bombilactobacillus mellifer</name>
    <dbReference type="NCBI Taxonomy" id="1218492"/>
    <lineage>
        <taxon>Bacteria</taxon>
        <taxon>Bacillati</taxon>
        <taxon>Bacillota</taxon>
        <taxon>Bacilli</taxon>
        <taxon>Lactobacillales</taxon>
        <taxon>Lactobacillaceae</taxon>
        <taxon>Bombilactobacillus</taxon>
    </lineage>
</organism>
<name>A0A0F4LLQ0_9LACO</name>
<dbReference type="GO" id="GO:0006270">
    <property type="term" value="P:DNA replication initiation"/>
    <property type="evidence" value="ECO:0007669"/>
    <property type="project" value="InterPro"/>
</dbReference>
<geneLocation type="plasmid" evidence="4">
    <name>pBin4p2</name>
</geneLocation>
<dbReference type="SUPFAM" id="SSF46785">
    <property type="entry name" value="Winged helix' DNA-binding domain"/>
    <property type="match status" value="2"/>
</dbReference>
<feature type="compositionally biased region" description="Basic and acidic residues" evidence="2">
    <location>
        <begin position="249"/>
        <end position="258"/>
    </location>
</feature>
<comment type="similarity">
    <text evidence="1">Belongs to the initiator RepB protein family.</text>
</comment>
<evidence type="ECO:0000313" key="5">
    <source>
        <dbReference type="Proteomes" id="UP000033558"/>
    </source>
</evidence>
<keyword evidence="4" id="KW-0614">Plasmid</keyword>
<dbReference type="OrthoDB" id="2084703at2"/>
<dbReference type="AlphaFoldDB" id="A0A0F4LLQ0"/>
<dbReference type="GO" id="GO:0003887">
    <property type="term" value="F:DNA-directed DNA polymerase activity"/>
    <property type="evidence" value="ECO:0007669"/>
    <property type="project" value="InterPro"/>
</dbReference>
<dbReference type="InterPro" id="IPR000525">
    <property type="entry name" value="Initiator_Rep_WH1"/>
</dbReference>
<evidence type="ECO:0000259" key="3">
    <source>
        <dbReference type="Pfam" id="PF01051"/>
    </source>
</evidence>
<dbReference type="Pfam" id="PF21205">
    <property type="entry name" value="Rep3_C"/>
    <property type="match status" value="1"/>
</dbReference>
<feature type="region of interest" description="Disordered" evidence="2">
    <location>
        <begin position="223"/>
        <end position="258"/>
    </location>
</feature>
<evidence type="ECO:0000256" key="2">
    <source>
        <dbReference type="SAM" id="MobiDB-lite"/>
    </source>
</evidence>
<evidence type="ECO:0000313" key="4">
    <source>
        <dbReference type="EMBL" id="KJY59214.1"/>
    </source>
</evidence>
<reference evidence="4 5" key="1">
    <citation type="submission" date="2015-01" db="EMBL/GenBank/DDBJ databases">
        <title>Comparative genomics of the lactic acid bacteria isolated from the honey bee gut.</title>
        <authorList>
            <person name="Ellegaard K.M."/>
            <person name="Tamarit D."/>
            <person name="Javelind E."/>
            <person name="Olofsson T."/>
            <person name="Andersson S.G."/>
            <person name="Vasquez A."/>
        </authorList>
    </citation>
    <scope>NUCLEOTIDE SEQUENCE [LARGE SCALE GENOMIC DNA]</scope>
    <source>
        <strain evidence="4 5">Bin4</strain>
        <plasmid evidence="4">pBin4p2</plasmid>
    </source>
</reference>
<dbReference type="Pfam" id="PF01051">
    <property type="entry name" value="Rep3_N"/>
    <property type="match status" value="1"/>
</dbReference>
<dbReference type="RefSeq" id="WP_046318194.1">
    <property type="nucleotide sequence ID" value="NZ_KQ034038.1"/>
</dbReference>
<sequence>MSNEIVKYDPELNTIPLRKFSAVEMNLFFSIISRMRDKGDQTVRLTFEQLKELSNYKPTANKRFEDDIQSTYQKLMSLHFSKYSKSGKNRELFVMFTKFKIMGECSEPYVDIEIYKDVLPLLNDLESWVRYALEDFKNLRSTYAKTMFRLLKQYRTTGHAYFSKEMFNELLDIPKSYKNSNINQSVLKPIKEELSPLFKGFSVHKKYGKGRGKPVIGYSFSWKPEAKDSNDFSRSKSADETSKLLNIKHNADLTNKEK</sequence>
<feature type="non-terminal residue" evidence="4">
    <location>
        <position position="258"/>
    </location>
</feature>
<dbReference type="EMBL" id="JXJQ01000026">
    <property type="protein sequence ID" value="KJY59214.1"/>
    <property type="molecule type" value="Genomic_DNA"/>
</dbReference>
<dbReference type="Proteomes" id="UP000033558">
    <property type="component" value="Unassembled WGS sequence"/>
</dbReference>
<dbReference type="HOGENOM" id="CLU_059708_1_0_9"/>
<proteinExistence type="inferred from homology"/>
<protein>
    <submittedName>
        <fullName evidence="4">Plasmid replication initiation protein</fullName>
    </submittedName>
</protein>
<feature type="domain" description="Initiator Rep protein WH1" evidence="3">
    <location>
        <begin position="5"/>
        <end position="152"/>
    </location>
</feature>
<comment type="caution">
    <text evidence="4">The sequence shown here is derived from an EMBL/GenBank/DDBJ whole genome shotgun (WGS) entry which is preliminary data.</text>
</comment>